<sequence length="63" mass="7009">MTTKAPSPLQRDQVLLLPLGLPLSLHRIEDLSAYIKSKSRVLGTYRGIGIWFTIAVVLIHDPV</sequence>
<evidence type="ECO:0000313" key="2">
    <source>
        <dbReference type="EMBL" id="KAE8415755.1"/>
    </source>
</evidence>
<protein>
    <submittedName>
        <fullName evidence="2">Uncharacterized protein</fullName>
    </submittedName>
</protein>
<proteinExistence type="predicted"/>
<evidence type="ECO:0000256" key="1">
    <source>
        <dbReference type="SAM" id="Phobius"/>
    </source>
</evidence>
<organism evidence="2 3">
    <name type="scientific">Aspergillus pseudocaelatus</name>
    <dbReference type="NCBI Taxonomy" id="1825620"/>
    <lineage>
        <taxon>Eukaryota</taxon>
        <taxon>Fungi</taxon>
        <taxon>Dikarya</taxon>
        <taxon>Ascomycota</taxon>
        <taxon>Pezizomycotina</taxon>
        <taxon>Eurotiomycetes</taxon>
        <taxon>Eurotiomycetidae</taxon>
        <taxon>Eurotiales</taxon>
        <taxon>Aspergillaceae</taxon>
        <taxon>Aspergillus</taxon>
        <taxon>Aspergillus subgen. Circumdati</taxon>
    </lineage>
</organism>
<keyword evidence="1" id="KW-0812">Transmembrane</keyword>
<accession>A0ABQ6WF90</accession>
<keyword evidence="1" id="KW-1133">Transmembrane helix</keyword>
<feature type="non-terminal residue" evidence="2">
    <location>
        <position position="63"/>
    </location>
</feature>
<name>A0ABQ6WF90_9EURO</name>
<dbReference type="EMBL" id="ML735762">
    <property type="protein sequence ID" value="KAE8415755.1"/>
    <property type="molecule type" value="Genomic_DNA"/>
</dbReference>
<dbReference type="Proteomes" id="UP000325395">
    <property type="component" value="Unassembled WGS sequence"/>
</dbReference>
<feature type="transmembrane region" description="Helical" evidence="1">
    <location>
        <begin position="41"/>
        <end position="60"/>
    </location>
</feature>
<keyword evidence="1" id="KW-0472">Membrane</keyword>
<gene>
    <name evidence="2" type="ORF">BDV36DRAFT_262077</name>
</gene>
<reference evidence="2 3" key="1">
    <citation type="submission" date="2019-04" db="EMBL/GenBank/DDBJ databases">
        <authorList>
            <consortium name="DOE Joint Genome Institute"/>
            <person name="Mondo S."/>
            <person name="Kjaerbolling I."/>
            <person name="Vesth T."/>
            <person name="Frisvad J.C."/>
            <person name="Nybo J.L."/>
            <person name="Theobald S."/>
            <person name="Kildgaard S."/>
            <person name="Isbrandt T."/>
            <person name="Kuo A."/>
            <person name="Sato A."/>
            <person name="Lyhne E.K."/>
            <person name="Kogle M.E."/>
            <person name="Wiebenga A."/>
            <person name="Kun R.S."/>
            <person name="Lubbers R.J."/>
            <person name="Makela M.R."/>
            <person name="Barry K."/>
            <person name="Chovatia M."/>
            <person name="Clum A."/>
            <person name="Daum C."/>
            <person name="Haridas S."/>
            <person name="He G."/>
            <person name="LaButti K."/>
            <person name="Lipzen A."/>
            <person name="Riley R."/>
            <person name="Salamov A."/>
            <person name="Simmons B.A."/>
            <person name="Magnuson J.K."/>
            <person name="Henrissat B."/>
            <person name="Mortensen U.H."/>
            <person name="Larsen T.O."/>
            <person name="Devries R.P."/>
            <person name="Grigoriev I.V."/>
            <person name="Machida M."/>
            <person name="Baker S.E."/>
            <person name="Andersen M.R."/>
            <person name="Cantor M.N."/>
            <person name="Hua S.X."/>
        </authorList>
    </citation>
    <scope>NUCLEOTIDE SEQUENCE [LARGE SCALE GENOMIC DNA]</scope>
    <source>
        <strain evidence="2 3">CBS 117616</strain>
    </source>
</reference>
<evidence type="ECO:0000313" key="3">
    <source>
        <dbReference type="Proteomes" id="UP000325395"/>
    </source>
</evidence>
<keyword evidence="3" id="KW-1185">Reference proteome</keyword>